<evidence type="ECO:0000256" key="4">
    <source>
        <dbReference type="ARBA" id="ARBA00010617"/>
    </source>
</evidence>
<comment type="similarity">
    <text evidence="4">Belongs to the cytochrome P450 family.</text>
</comment>
<dbReference type="PANTHER" id="PTHR24291">
    <property type="entry name" value="CYTOCHROME P450 FAMILY 4"/>
    <property type="match status" value="1"/>
</dbReference>
<dbReference type="GO" id="GO:0020037">
    <property type="term" value="F:heme binding"/>
    <property type="evidence" value="ECO:0007669"/>
    <property type="project" value="InterPro"/>
</dbReference>
<evidence type="ECO:0000256" key="6">
    <source>
        <dbReference type="ARBA" id="ARBA00022723"/>
    </source>
</evidence>
<feature type="binding site" description="axial binding residue" evidence="11">
    <location>
        <position position="175"/>
    </location>
    <ligand>
        <name>heme</name>
        <dbReference type="ChEBI" id="CHEBI:30413"/>
    </ligand>
    <ligandPart>
        <name>Fe</name>
        <dbReference type="ChEBI" id="CHEBI:18248"/>
    </ligandPart>
</feature>
<keyword evidence="8 11" id="KW-0408">Iron</keyword>
<evidence type="ECO:0008006" key="14">
    <source>
        <dbReference type="Google" id="ProtNLM"/>
    </source>
</evidence>
<evidence type="ECO:0000256" key="3">
    <source>
        <dbReference type="ARBA" id="ARBA00004586"/>
    </source>
</evidence>
<evidence type="ECO:0000256" key="9">
    <source>
        <dbReference type="ARBA" id="ARBA00023033"/>
    </source>
</evidence>
<dbReference type="GO" id="GO:0005789">
    <property type="term" value="C:endoplasmic reticulum membrane"/>
    <property type="evidence" value="ECO:0007669"/>
    <property type="project" value="UniProtKB-SubCell"/>
</dbReference>
<evidence type="ECO:0000256" key="8">
    <source>
        <dbReference type="ARBA" id="ARBA00023004"/>
    </source>
</evidence>
<evidence type="ECO:0000256" key="2">
    <source>
        <dbReference type="ARBA" id="ARBA00003690"/>
    </source>
</evidence>
<dbReference type="Pfam" id="PF00067">
    <property type="entry name" value="p450"/>
    <property type="match status" value="1"/>
</dbReference>
<evidence type="ECO:0000256" key="1">
    <source>
        <dbReference type="ARBA" id="ARBA00001971"/>
    </source>
</evidence>
<keyword evidence="9" id="KW-0560">Oxidoreductase</keyword>
<evidence type="ECO:0000313" key="13">
    <source>
        <dbReference type="Proteomes" id="UP000887013"/>
    </source>
</evidence>
<dbReference type="GO" id="GO:0016705">
    <property type="term" value="F:oxidoreductase activity, acting on paired donors, with incorporation or reduction of molecular oxygen"/>
    <property type="evidence" value="ECO:0007669"/>
    <property type="project" value="InterPro"/>
</dbReference>
<dbReference type="PRINTS" id="PR00465">
    <property type="entry name" value="EP450IV"/>
</dbReference>
<accession>A0A8X6Q9R5</accession>
<keyword evidence="6 11" id="KW-0479">Metal-binding</keyword>
<sequence>MMDMWLKTNNLHRRDTENSFVTTGDNESNVRIKKMSDVSDLPIRKKRKYNEEFIKFCFTWIGDENESKGLKSVAVPVTNEEPKSTKKYKLHRRNKDYILANFQDRKSLTELSEVSTSGFKVPKGSTCFVLIYFLHRYKDVFPDPEKFDPDRYLPENSVKIHENGYIPFSAGPINCIGNETNSNCKIKSL</sequence>
<dbReference type="PANTHER" id="PTHR24291:SF189">
    <property type="entry name" value="CYTOCHROME P450 4C3-RELATED"/>
    <property type="match status" value="1"/>
</dbReference>
<dbReference type="InterPro" id="IPR002403">
    <property type="entry name" value="Cyt_P450_E_grp-IV"/>
</dbReference>
<evidence type="ECO:0000256" key="5">
    <source>
        <dbReference type="ARBA" id="ARBA00022617"/>
    </source>
</evidence>
<name>A0A8X6Q9R5_NEPPI</name>
<evidence type="ECO:0000256" key="10">
    <source>
        <dbReference type="ARBA" id="ARBA00023136"/>
    </source>
</evidence>
<gene>
    <name evidence="12" type="ORF">NPIL_366901</name>
</gene>
<organism evidence="12 13">
    <name type="scientific">Nephila pilipes</name>
    <name type="common">Giant wood spider</name>
    <name type="synonym">Nephila maculata</name>
    <dbReference type="NCBI Taxonomy" id="299642"/>
    <lineage>
        <taxon>Eukaryota</taxon>
        <taxon>Metazoa</taxon>
        <taxon>Ecdysozoa</taxon>
        <taxon>Arthropoda</taxon>
        <taxon>Chelicerata</taxon>
        <taxon>Arachnida</taxon>
        <taxon>Araneae</taxon>
        <taxon>Araneomorphae</taxon>
        <taxon>Entelegynae</taxon>
        <taxon>Araneoidea</taxon>
        <taxon>Nephilidae</taxon>
        <taxon>Nephila</taxon>
    </lineage>
</organism>
<comment type="subcellular location">
    <subcellularLocation>
        <location evidence="3">Endoplasmic reticulum membrane</location>
    </subcellularLocation>
</comment>
<dbReference type="GO" id="GO:0004497">
    <property type="term" value="F:monooxygenase activity"/>
    <property type="evidence" value="ECO:0007669"/>
    <property type="project" value="UniProtKB-KW"/>
</dbReference>
<reference evidence="12" key="1">
    <citation type="submission" date="2020-08" db="EMBL/GenBank/DDBJ databases">
        <title>Multicomponent nature underlies the extraordinary mechanical properties of spider dragline silk.</title>
        <authorList>
            <person name="Kono N."/>
            <person name="Nakamura H."/>
            <person name="Mori M."/>
            <person name="Yoshida Y."/>
            <person name="Ohtoshi R."/>
            <person name="Malay A.D."/>
            <person name="Moran D.A.P."/>
            <person name="Tomita M."/>
            <person name="Numata K."/>
            <person name="Arakawa K."/>
        </authorList>
    </citation>
    <scope>NUCLEOTIDE SEQUENCE</scope>
</reference>
<evidence type="ECO:0000256" key="11">
    <source>
        <dbReference type="PIRSR" id="PIRSR602403-1"/>
    </source>
</evidence>
<dbReference type="EMBL" id="BMAW01027613">
    <property type="protein sequence ID" value="GFU03016.1"/>
    <property type="molecule type" value="Genomic_DNA"/>
</dbReference>
<dbReference type="GO" id="GO:0005506">
    <property type="term" value="F:iron ion binding"/>
    <property type="evidence" value="ECO:0007669"/>
    <property type="project" value="InterPro"/>
</dbReference>
<proteinExistence type="inferred from homology"/>
<dbReference type="InterPro" id="IPR036396">
    <property type="entry name" value="Cyt_P450_sf"/>
</dbReference>
<protein>
    <recommendedName>
        <fullName evidence="14">Cytochrome P450</fullName>
    </recommendedName>
</protein>
<dbReference type="Gene3D" id="1.10.630.10">
    <property type="entry name" value="Cytochrome P450"/>
    <property type="match status" value="1"/>
</dbReference>
<dbReference type="InterPro" id="IPR050196">
    <property type="entry name" value="Cytochrome_P450_Monoox"/>
</dbReference>
<comment type="caution">
    <text evidence="12">The sequence shown here is derived from an EMBL/GenBank/DDBJ whole genome shotgun (WGS) entry which is preliminary data.</text>
</comment>
<dbReference type="InterPro" id="IPR001128">
    <property type="entry name" value="Cyt_P450"/>
</dbReference>
<evidence type="ECO:0000256" key="7">
    <source>
        <dbReference type="ARBA" id="ARBA00022824"/>
    </source>
</evidence>
<dbReference type="OrthoDB" id="1372046at2759"/>
<keyword evidence="10" id="KW-0472">Membrane</keyword>
<comment type="cofactor">
    <cofactor evidence="1 11">
        <name>heme</name>
        <dbReference type="ChEBI" id="CHEBI:30413"/>
    </cofactor>
</comment>
<dbReference type="Proteomes" id="UP000887013">
    <property type="component" value="Unassembled WGS sequence"/>
</dbReference>
<dbReference type="SUPFAM" id="SSF48264">
    <property type="entry name" value="Cytochrome P450"/>
    <property type="match status" value="1"/>
</dbReference>
<keyword evidence="5 11" id="KW-0349">Heme</keyword>
<dbReference type="AlphaFoldDB" id="A0A8X6Q9R5"/>
<evidence type="ECO:0000313" key="12">
    <source>
        <dbReference type="EMBL" id="GFU03016.1"/>
    </source>
</evidence>
<keyword evidence="9" id="KW-0503">Monooxygenase</keyword>
<keyword evidence="7" id="KW-0256">Endoplasmic reticulum</keyword>
<comment type="function">
    <text evidence="2">May be involved in the metabolism of insect hormones and in the breakdown of synthetic insecticides.</text>
</comment>
<keyword evidence="13" id="KW-1185">Reference proteome</keyword>